<accession>A0ABS3YRQ8</accession>
<evidence type="ECO:0000313" key="1">
    <source>
        <dbReference type="EMBL" id="MBO9200565.1"/>
    </source>
</evidence>
<dbReference type="RefSeq" id="WP_209138605.1">
    <property type="nucleotide sequence ID" value="NZ_JAGHKO010000001.1"/>
</dbReference>
<sequence length="132" mass="15697">MKKKHVDVDLTFTITGNKLLAHLVFSNNTPKKLWVNKFFICYMNRIRRNLFKIVDDRNGIVKYRGPVDLYVSERNYLPLYPGETIESSIVLNEVYEMKRGVKYTIQYWAIHPVNYHSWQINRVASVPIEVIY</sequence>
<proteinExistence type="predicted"/>
<dbReference type="Proteomes" id="UP000677244">
    <property type="component" value="Unassembled WGS sequence"/>
</dbReference>
<name>A0ABS3YRQ8_9BACT</name>
<reference evidence="1 2" key="1">
    <citation type="submission" date="2021-03" db="EMBL/GenBank/DDBJ databases">
        <title>Assistant Professor.</title>
        <authorList>
            <person name="Huq M.A."/>
        </authorList>
    </citation>
    <scope>NUCLEOTIDE SEQUENCE [LARGE SCALE GENOMIC DNA]</scope>
    <source>
        <strain evidence="1 2">MAH-29</strain>
    </source>
</reference>
<dbReference type="EMBL" id="JAGHKO010000001">
    <property type="protein sequence ID" value="MBO9200565.1"/>
    <property type="molecule type" value="Genomic_DNA"/>
</dbReference>
<keyword evidence="2" id="KW-1185">Reference proteome</keyword>
<organism evidence="1 2">
    <name type="scientific">Niastella soli</name>
    <dbReference type="NCBI Taxonomy" id="2821487"/>
    <lineage>
        <taxon>Bacteria</taxon>
        <taxon>Pseudomonadati</taxon>
        <taxon>Bacteroidota</taxon>
        <taxon>Chitinophagia</taxon>
        <taxon>Chitinophagales</taxon>
        <taxon>Chitinophagaceae</taxon>
        <taxon>Niastella</taxon>
    </lineage>
</organism>
<evidence type="ECO:0008006" key="3">
    <source>
        <dbReference type="Google" id="ProtNLM"/>
    </source>
</evidence>
<comment type="caution">
    <text evidence="1">The sequence shown here is derived from an EMBL/GenBank/DDBJ whole genome shotgun (WGS) entry which is preliminary data.</text>
</comment>
<dbReference type="Gene3D" id="2.60.40.2970">
    <property type="match status" value="1"/>
</dbReference>
<protein>
    <recommendedName>
        <fullName evidence="3">Arrestin-like N-terminal domain-containing protein</fullName>
    </recommendedName>
</protein>
<gene>
    <name evidence="1" type="ORF">J7I42_09855</name>
</gene>
<evidence type="ECO:0000313" key="2">
    <source>
        <dbReference type="Proteomes" id="UP000677244"/>
    </source>
</evidence>